<evidence type="ECO:0000313" key="4">
    <source>
        <dbReference type="Proteomes" id="UP000838756"/>
    </source>
</evidence>
<feature type="compositionally biased region" description="Basic and acidic residues" evidence="1">
    <location>
        <begin position="203"/>
        <end position="223"/>
    </location>
</feature>
<sequence length="451" mass="50196">MATIGCHYRMDPAKYPHKITVDLTFKSELNEVLLKGAHDCRNLMKPIHLSPDINNRNLTCEAVVRYTSILKDTKTKTITFKYEPPTTPPSLTTIPTLPTKIQTTAATIPTTSPTTTQKTTPTTKSTTTVPTTTTSVTTAKTTTPSTKSSITTTFVTMAQKTMTPATITPTRITLPTATTNALAIMPTPTTITTESISTNNAVGDKDTTNSKEDNKNDGEDTKNSQEFYKNVENNNQSYGEVNPNDQEVIEPFLKKHWIPLTSGFVLLCVVIVSIVVTCAVIRTRKTQKEDKSHLNSNGSRNDLDVTHSPPGRNEARTEPKINDYYSDINYDYPSPEVYSDPYMAMYSQPLPKCVRPPPKITPNPKPKPKPSYRNYSNSTHRDYNGYSELNEPSTYNNIVKNTGTMYRNTGKTHKNMESVQFYDNMAASYSNTAKRICPDVNSEPALYEVPS</sequence>
<dbReference type="OrthoDB" id="6929932at2759"/>
<evidence type="ECO:0000256" key="1">
    <source>
        <dbReference type="SAM" id="MobiDB-lite"/>
    </source>
</evidence>
<feature type="region of interest" description="Disordered" evidence="1">
    <location>
        <begin position="354"/>
        <end position="390"/>
    </location>
</feature>
<feature type="region of interest" description="Disordered" evidence="1">
    <location>
        <begin position="110"/>
        <end position="146"/>
    </location>
</feature>
<dbReference type="AlphaFoldDB" id="A0A8S4SL52"/>
<proteinExistence type="predicted"/>
<evidence type="ECO:0000313" key="3">
    <source>
        <dbReference type="EMBL" id="CAH2268085.1"/>
    </source>
</evidence>
<accession>A0A8S4SL52</accession>
<feature type="compositionally biased region" description="Pro residues" evidence="1">
    <location>
        <begin position="354"/>
        <end position="365"/>
    </location>
</feature>
<organism evidence="3 4">
    <name type="scientific">Pararge aegeria aegeria</name>
    <dbReference type="NCBI Taxonomy" id="348720"/>
    <lineage>
        <taxon>Eukaryota</taxon>
        <taxon>Metazoa</taxon>
        <taxon>Ecdysozoa</taxon>
        <taxon>Arthropoda</taxon>
        <taxon>Hexapoda</taxon>
        <taxon>Insecta</taxon>
        <taxon>Pterygota</taxon>
        <taxon>Neoptera</taxon>
        <taxon>Endopterygota</taxon>
        <taxon>Lepidoptera</taxon>
        <taxon>Glossata</taxon>
        <taxon>Ditrysia</taxon>
        <taxon>Papilionoidea</taxon>
        <taxon>Nymphalidae</taxon>
        <taxon>Satyrinae</taxon>
        <taxon>Satyrini</taxon>
        <taxon>Parargina</taxon>
        <taxon>Pararge</taxon>
    </lineage>
</organism>
<feature type="transmembrane region" description="Helical" evidence="2">
    <location>
        <begin position="257"/>
        <end position="281"/>
    </location>
</feature>
<dbReference type="Proteomes" id="UP000838756">
    <property type="component" value="Unassembled WGS sequence"/>
</dbReference>
<keyword evidence="2" id="KW-0472">Membrane</keyword>
<comment type="caution">
    <text evidence="3">The sequence shown here is derived from an EMBL/GenBank/DDBJ whole genome shotgun (WGS) entry which is preliminary data.</text>
</comment>
<reference evidence="3" key="1">
    <citation type="submission" date="2022-03" db="EMBL/GenBank/DDBJ databases">
        <authorList>
            <person name="Lindestad O."/>
        </authorList>
    </citation>
    <scope>NUCLEOTIDE SEQUENCE</scope>
</reference>
<gene>
    <name evidence="3" type="primary">jg14786</name>
    <name evidence="3" type="ORF">PAEG_LOCUS26519</name>
</gene>
<keyword evidence="4" id="KW-1185">Reference proteome</keyword>
<feature type="region of interest" description="Disordered" evidence="1">
    <location>
        <begin position="285"/>
        <end position="320"/>
    </location>
</feature>
<dbReference type="EMBL" id="CAKXAJ010026417">
    <property type="protein sequence ID" value="CAH2268085.1"/>
    <property type="molecule type" value="Genomic_DNA"/>
</dbReference>
<protein>
    <submittedName>
        <fullName evidence="3">Jg14786 protein</fullName>
    </submittedName>
</protein>
<keyword evidence="2" id="KW-1133">Transmembrane helix</keyword>
<name>A0A8S4SL52_9NEOP</name>
<keyword evidence="2" id="KW-0812">Transmembrane</keyword>
<evidence type="ECO:0000256" key="2">
    <source>
        <dbReference type="SAM" id="Phobius"/>
    </source>
</evidence>
<feature type="region of interest" description="Disordered" evidence="1">
    <location>
        <begin position="192"/>
        <end position="223"/>
    </location>
</feature>